<feature type="transmembrane region" description="Helical" evidence="1">
    <location>
        <begin position="73"/>
        <end position="94"/>
    </location>
</feature>
<dbReference type="OrthoDB" id="712086at2"/>
<gene>
    <name evidence="2" type="ORF">GQF63_14730</name>
</gene>
<evidence type="ECO:0000313" key="2">
    <source>
        <dbReference type="EMBL" id="MVZ63284.1"/>
    </source>
</evidence>
<feature type="transmembrane region" description="Helical" evidence="1">
    <location>
        <begin position="125"/>
        <end position="150"/>
    </location>
</feature>
<keyword evidence="1" id="KW-0472">Membrane</keyword>
<keyword evidence="1" id="KW-1133">Transmembrane helix</keyword>
<organism evidence="2 3">
    <name type="scientific">Sphingobacterium humi</name>
    <dbReference type="NCBI Taxonomy" id="1796905"/>
    <lineage>
        <taxon>Bacteria</taxon>
        <taxon>Pseudomonadati</taxon>
        <taxon>Bacteroidota</taxon>
        <taxon>Sphingobacteriia</taxon>
        <taxon>Sphingobacteriales</taxon>
        <taxon>Sphingobacteriaceae</taxon>
        <taxon>Sphingobacterium</taxon>
    </lineage>
</organism>
<reference evidence="2 3" key="1">
    <citation type="submission" date="2019-12" db="EMBL/GenBank/DDBJ databases">
        <authorList>
            <person name="Dong K."/>
        </authorList>
    </citation>
    <scope>NUCLEOTIDE SEQUENCE [LARGE SCALE GENOMIC DNA]</scope>
    <source>
        <strain evidence="2 3">JCM 31225</strain>
    </source>
</reference>
<accession>A0A6N8L2G3</accession>
<evidence type="ECO:0000313" key="3">
    <source>
        <dbReference type="Proteomes" id="UP000435036"/>
    </source>
</evidence>
<keyword evidence="3" id="KW-1185">Reference proteome</keyword>
<proteinExistence type="predicted"/>
<evidence type="ECO:0000256" key="1">
    <source>
        <dbReference type="SAM" id="Phobius"/>
    </source>
</evidence>
<evidence type="ECO:0008006" key="4">
    <source>
        <dbReference type="Google" id="ProtNLM"/>
    </source>
</evidence>
<protein>
    <recommendedName>
        <fullName evidence="4">DUF4149 domain-containing protein</fullName>
    </recommendedName>
</protein>
<feature type="transmembrane region" description="Helical" evidence="1">
    <location>
        <begin position="42"/>
        <end position="61"/>
    </location>
</feature>
<dbReference type="AlphaFoldDB" id="A0A6N8L2G3"/>
<name>A0A6N8L2G3_9SPHI</name>
<keyword evidence="1" id="KW-0812">Transmembrane</keyword>
<dbReference type="RefSeq" id="WP_160370006.1">
    <property type="nucleotide sequence ID" value="NZ_WSQA01000012.1"/>
</dbReference>
<dbReference type="EMBL" id="WSQA01000012">
    <property type="protein sequence ID" value="MVZ63284.1"/>
    <property type="molecule type" value="Genomic_DNA"/>
</dbReference>
<dbReference type="Proteomes" id="UP000435036">
    <property type="component" value="Unassembled WGS sequence"/>
</dbReference>
<sequence>MKPIYFYFASLAILLFLIAIFQVSTASNFSIQPTSSFVLTWPLRHLVLALAGISLLFALLYRFSEEQLYSHRWSIMHFICLTCLCLNVYTWQLLGLRYLDRLAEWKGNPQQISQLTETFQRIQSFYILSFLILVVMQSLYFLNLGLGLYYQKSAAQS</sequence>
<comment type="caution">
    <text evidence="2">The sequence shown here is derived from an EMBL/GenBank/DDBJ whole genome shotgun (WGS) entry which is preliminary data.</text>
</comment>